<dbReference type="Pfam" id="PF01895">
    <property type="entry name" value="PhoU"/>
    <property type="match status" value="2"/>
</dbReference>
<dbReference type="RefSeq" id="WP_342298904.1">
    <property type="nucleotide sequence ID" value="NZ_JBCEVZ010000032.1"/>
</dbReference>
<dbReference type="PANTHER" id="PTHR42930">
    <property type="entry name" value="PHOSPHATE-SPECIFIC TRANSPORT SYSTEM ACCESSORY PROTEIN PHOU"/>
    <property type="match status" value="1"/>
</dbReference>
<dbReference type="EMBL" id="JBCEVZ010000032">
    <property type="protein sequence ID" value="MEL5995229.1"/>
    <property type="molecule type" value="Genomic_DNA"/>
</dbReference>
<protein>
    <recommendedName>
        <fullName evidence="2">Phosphate-specific transport system accessory protein PhoU</fullName>
    </recommendedName>
</protein>
<reference evidence="4 5" key="1">
    <citation type="journal article" date="2018" name="Arch. Microbiol.">
        <title>Hymenobacter segetis sp. nov., isolated from soil.</title>
        <authorList>
            <person name="Ten L.N."/>
            <person name="Lim S.J."/>
            <person name="Kim B.O."/>
            <person name="Kang I.K."/>
            <person name="Jung H.Y."/>
        </authorList>
    </citation>
    <scope>NUCLEOTIDE SEQUENCE [LARGE SCALE GENOMIC DNA]</scope>
    <source>
        <strain evidence="4 5">S7-3-11</strain>
    </source>
</reference>
<dbReference type="InterPro" id="IPR028366">
    <property type="entry name" value="PhoU"/>
</dbReference>
<dbReference type="InterPro" id="IPR026022">
    <property type="entry name" value="PhoU_dom"/>
</dbReference>
<dbReference type="SUPFAM" id="SSF109755">
    <property type="entry name" value="PhoU-like"/>
    <property type="match status" value="1"/>
</dbReference>
<gene>
    <name evidence="4" type="primary">phoU</name>
    <name evidence="4" type="ORF">AAFH49_13500</name>
</gene>
<name>A0ABU9LWV8_9BACT</name>
<keyword evidence="2" id="KW-0813">Transport</keyword>
<dbReference type="PANTHER" id="PTHR42930:SF3">
    <property type="entry name" value="PHOSPHATE-SPECIFIC TRANSPORT SYSTEM ACCESSORY PROTEIN PHOU"/>
    <property type="match status" value="1"/>
</dbReference>
<dbReference type="InterPro" id="IPR038078">
    <property type="entry name" value="PhoU-like_sf"/>
</dbReference>
<keyword evidence="2" id="KW-0592">Phosphate transport</keyword>
<proteinExistence type="inferred from homology"/>
<keyword evidence="5" id="KW-1185">Reference proteome</keyword>
<comment type="similarity">
    <text evidence="1 2">Belongs to the PhoU family.</text>
</comment>
<comment type="subunit">
    <text evidence="2">Homodimer.</text>
</comment>
<dbReference type="Gene3D" id="1.20.58.220">
    <property type="entry name" value="Phosphate transport system protein phou homolog 2, domain 2"/>
    <property type="match status" value="1"/>
</dbReference>
<dbReference type="Proteomes" id="UP001479606">
    <property type="component" value="Unassembled WGS sequence"/>
</dbReference>
<evidence type="ECO:0000313" key="4">
    <source>
        <dbReference type="EMBL" id="MEL5995229.1"/>
    </source>
</evidence>
<feature type="domain" description="PhoU" evidence="3">
    <location>
        <begin position="18"/>
        <end position="103"/>
    </location>
</feature>
<keyword evidence="2" id="KW-0963">Cytoplasm</keyword>
<evidence type="ECO:0000256" key="2">
    <source>
        <dbReference type="PIRNR" id="PIRNR003107"/>
    </source>
</evidence>
<accession>A0ABU9LWV8</accession>
<dbReference type="NCBIfam" id="TIGR02135">
    <property type="entry name" value="phoU_full"/>
    <property type="match status" value="1"/>
</dbReference>
<sequence>MAHLEVEVQKLKKEVHAMWGLVLGQLRHAQQALQALDPVLAKAVVKQEKHINNKELLIERHCEDIIALHTPVAIDLRFVLAVLKINTSLERVGDAAKAIAKFVLHSVLDGEMPFDAHLLAISRLNEMCQQATGLLELVQQAFEQEDSSLARRIFLEGKLLGDNNLKAHAAIADYIRDNPTQVHQGLQMLLIVRKLDRIGDEGKNIAEEVIFYVDAQVLRHQSGQKRNR</sequence>
<comment type="subcellular location">
    <subcellularLocation>
        <location evidence="2">Cytoplasm</location>
    </subcellularLocation>
</comment>
<evidence type="ECO:0000313" key="5">
    <source>
        <dbReference type="Proteomes" id="UP001479606"/>
    </source>
</evidence>
<evidence type="ECO:0000259" key="3">
    <source>
        <dbReference type="Pfam" id="PF01895"/>
    </source>
</evidence>
<organism evidence="4 5">
    <name type="scientific">Hymenobacter segetis</name>
    <dbReference type="NCBI Taxonomy" id="2025509"/>
    <lineage>
        <taxon>Bacteria</taxon>
        <taxon>Pseudomonadati</taxon>
        <taxon>Bacteroidota</taxon>
        <taxon>Cytophagia</taxon>
        <taxon>Cytophagales</taxon>
        <taxon>Hymenobacteraceae</taxon>
        <taxon>Hymenobacter</taxon>
    </lineage>
</organism>
<evidence type="ECO:0000256" key="1">
    <source>
        <dbReference type="ARBA" id="ARBA00008107"/>
    </source>
</evidence>
<comment type="caution">
    <text evidence="4">The sequence shown here is derived from an EMBL/GenBank/DDBJ whole genome shotgun (WGS) entry which is preliminary data.</text>
</comment>
<feature type="domain" description="PhoU" evidence="3">
    <location>
        <begin position="124"/>
        <end position="209"/>
    </location>
</feature>
<comment type="function">
    <text evidence="2">Plays a role in the regulation of phosphate uptake.</text>
</comment>
<dbReference type="PIRSF" id="PIRSF003107">
    <property type="entry name" value="PhoU"/>
    <property type="match status" value="1"/>
</dbReference>